<comment type="caution">
    <text evidence="2">The sequence shown here is derived from an EMBL/GenBank/DDBJ whole genome shotgun (WGS) entry which is preliminary data.</text>
</comment>
<name>A0AA39ZU57_9PEZI</name>
<evidence type="ECO:0000313" key="2">
    <source>
        <dbReference type="EMBL" id="KAK0703784.1"/>
    </source>
</evidence>
<dbReference type="RefSeq" id="XP_060290643.1">
    <property type="nucleotide sequence ID" value="XM_060443120.1"/>
</dbReference>
<dbReference type="GeneID" id="85326390"/>
<evidence type="ECO:0000256" key="1">
    <source>
        <dbReference type="SAM" id="SignalP"/>
    </source>
</evidence>
<proteinExistence type="predicted"/>
<feature type="chain" id="PRO_5041203584" description="Secreted protein" evidence="1">
    <location>
        <begin position="23"/>
        <end position="119"/>
    </location>
</feature>
<sequence>MKPGWQVLAVWAMYLVFSEVAATHAHISRYVQCCTTASADTTCSETGGRVFAIRLGWLPTCLGTSYHCLRRVLYRGPERRTRLRWMDSSSSDSSPRLPLSLSFAAEAAVAVVVVIYTYT</sequence>
<protein>
    <recommendedName>
        <fullName evidence="4">Secreted protein</fullName>
    </recommendedName>
</protein>
<reference evidence="2" key="1">
    <citation type="submission" date="2023-06" db="EMBL/GenBank/DDBJ databases">
        <title>Genome-scale phylogeny and comparative genomics of the fungal order Sordariales.</title>
        <authorList>
            <consortium name="Lawrence Berkeley National Laboratory"/>
            <person name="Hensen N."/>
            <person name="Bonometti L."/>
            <person name="Westerberg I."/>
            <person name="Brannstrom I.O."/>
            <person name="Guillou S."/>
            <person name="Cros-Aarteil S."/>
            <person name="Calhoun S."/>
            <person name="Haridas S."/>
            <person name="Kuo A."/>
            <person name="Mondo S."/>
            <person name="Pangilinan J."/>
            <person name="Riley R."/>
            <person name="LaButti K."/>
            <person name="Andreopoulos B."/>
            <person name="Lipzen A."/>
            <person name="Chen C."/>
            <person name="Yanf M."/>
            <person name="Daum C."/>
            <person name="Ng V."/>
            <person name="Clum A."/>
            <person name="Steindorff A."/>
            <person name="Ohm R."/>
            <person name="Martin F."/>
            <person name="Silar P."/>
            <person name="Natvig D."/>
            <person name="Lalanne C."/>
            <person name="Gautier V."/>
            <person name="Ament-velasquez S.L."/>
            <person name="Kruys A."/>
            <person name="Hutchinson M.I."/>
            <person name="Powell A.J."/>
            <person name="Barry K."/>
            <person name="Miller A.N."/>
            <person name="Grigoriev I.V."/>
            <person name="Debuchy R."/>
            <person name="Gladieux P."/>
            <person name="Thoren M.H."/>
            <person name="Johannesson H."/>
        </authorList>
    </citation>
    <scope>NUCLEOTIDE SEQUENCE</scope>
    <source>
        <strain evidence="2">SMH2392-1A</strain>
    </source>
</reference>
<evidence type="ECO:0000313" key="3">
    <source>
        <dbReference type="Proteomes" id="UP001172101"/>
    </source>
</evidence>
<evidence type="ECO:0008006" key="4">
    <source>
        <dbReference type="Google" id="ProtNLM"/>
    </source>
</evidence>
<gene>
    <name evidence="2" type="ORF">B0T26DRAFT_732682</name>
</gene>
<dbReference type="AlphaFoldDB" id="A0AA39ZU57"/>
<feature type="signal peptide" evidence="1">
    <location>
        <begin position="1"/>
        <end position="22"/>
    </location>
</feature>
<dbReference type="EMBL" id="JAUIRO010000008">
    <property type="protein sequence ID" value="KAK0703784.1"/>
    <property type="molecule type" value="Genomic_DNA"/>
</dbReference>
<organism evidence="2 3">
    <name type="scientific">Lasiosphaeria miniovina</name>
    <dbReference type="NCBI Taxonomy" id="1954250"/>
    <lineage>
        <taxon>Eukaryota</taxon>
        <taxon>Fungi</taxon>
        <taxon>Dikarya</taxon>
        <taxon>Ascomycota</taxon>
        <taxon>Pezizomycotina</taxon>
        <taxon>Sordariomycetes</taxon>
        <taxon>Sordariomycetidae</taxon>
        <taxon>Sordariales</taxon>
        <taxon>Lasiosphaeriaceae</taxon>
        <taxon>Lasiosphaeria</taxon>
    </lineage>
</organism>
<dbReference type="Proteomes" id="UP001172101">
    <property type="component" value="Unassembled WGS sequence"/>
</dbReference>
<keyword evidence="1" id="KW-0732">Signal</keyword>
<accession>A0AA39ZU57</accession>
<keyword evidence="3" id="KW-1185">Reference proteome</keyword>